<evidence type="ECO:0000313" key="11">
    <source>
        <dbReference type="Ensembl" id="ENSMLUP00000000400.2"/>
    </source>
</evidence>
<keyword evidence="5" id="KW-0479">Metal-binding</keyword>
<sequence length="510" mass="57392">WPLSQEGNSPRHRLPSPAGAGQPCSGQADGRKVLRSSVREFLCSEAMFHLGVPTTRAGACVTSESTVVRDVFYDGNPKHEPCAVVLRIASTFLRFGSFEIFKAEDEHTGRAGPSMGRNDIRVQMLDYVVSTFYPEIQATHASDSVQRNAAFFREVTRRTARMVAEWQCVGFCHGVLNTDNMSIVGLTIDYGPFGFLDRYDPDHVCNASDNAGRYSFSKQPEVCKWNLQKLAEALVPELPLEQGEAILAEEYDAEFRRHYLSKMRRKLGLVQAEREEDPALVAKLLETMHLTGADFTNTFYLLSSFPVGPEAPGLAEFLTALMEQCASLEELRLAFRPQMDPRQLSMMLMLAQSNPQLFALIGTRANVTKELERVEQQARLEQLSPAELLSRNRGHWADWLQQYRTRLEQDREGAADEDTWQAERMHVMHANNPKYVLRNYIAQNAIEAAENGDFSEVRRVLKLLEAPYHREGEAAEVLEAAEPEGAGSTAERRRSYSSKPPLWAAELCVT</sequence>
<dbReference type="Proteomes" id="UP000001074">
    <property type="component" value="Unassembled WGS sequence"/>
</dbReference>
<dbReference type="STRING" id="59463.ENSMLUP00000000400"/>
<comment type="cofactor">
    <cofactor evidence="1">
        <name>Mg(2+)</name>
        <dbReference type="ChEBI" id="CHEBI:18420"/>
    </cofactor>
</comment>
<reference evidence="11" key="3">
    <citation type="submission" date="2025-09" db="UniProtKB">
        <authorList>
            <consortium name="Ensembl"/>
        </authorList>
    </citation>
    <scope>IDENTIFICATION</scope>
</reference>
<dbReference type="FunCoup" id="G1NTB1">
    <property type="interactions" value="365"/>
</dbReference>
<keyword evidence="3" id="KW-0808">Transferase</keyword>
<feature type="region of interest" description="Disordered" evidence="10">
    <location>
        <begin position="1"/>
        <end position="29"/>
    </location>
</feature>
<dbReference type="PANTHER" id="PTHR12153">
    <property type="entry name" value="SELENOPROTEIN O"/>
    <property type="match status" value="1"/>
</dbReference>
<dbReference type="GO" id="GO:0005739">
    <property type="term" value="C:mitochondrion"/>
    <property type="evidence" value="ECO:0007669"/>
    <property type="project" value="Ensembl"/>
</dbReference>
<evidence type="ECO:0000256" key="2">
    <source>
        <dbReference type="ARBA" id="ARBA00009747"/>
    </source>
</evidence>
<dbReference type="AlphaFoldDB" id="G1NTB1"/>
<dbReference type="HOGENOM" id="CLU_010245_4_0_1"/>
<dbReference type="Ensembl" id="ENSMLUT00000000442.2">
    <property type="protein sequence ID" value="ENSMLUP00000000400.2"/>
    <property type="gene ID" value="ENSMLUG00000000443.2"/>
</dbReference>
<accession>G1NTB1</accession>
<dbReference type="InterPro" id="IPR003846">
    <property type="entry name" value="SelO"/>
</dbReference>
<reference evidence="11 12" key="1">
    <citation type="journal article" date="2011" name="Nature">
        <title>A high-resolution map of human evolutionary constraint using 29 mammals.</title>
        <authorList>
            <person name="Lindblad-Toh K."/>
            <person name="Garber M."/>
            <person name="Zuk O."/>
            <person name="Lin M.F."/>
            <person name="Parker B.J."/>
            <person name="Washietl S."/>
            <person name="Kheradpour P."/>
            <person name="Ernst J."/>
            <person name="Jordan G."/>
            <person name="Mauceli E."/>
            <person name="Ward L.D."/>
            <person name="Lowe C.B."/>
            <person name="Holloway A.K."/>
            <person name="Clamp M."/>
            <person name="Gnerre S."/>
            <person name="Alfoldi J."/>
            <person name="Beal K."/>
            <person name="Chang J."/>
            <person name="Clawson H."/>
            <person name="Cuff J."/>
            <person name="Di Palma F."/>
            <person name="Fitzgerald S."/>
            <person name="Flicek P."/>
            <person name="Guttman M."/>
            <person name="Hubisz M.J."/>
            <person name="Jaffe D.B."/>
            <person name="Jungreis I."/>
            <person name="Kent W.J."/>
            <person name="Kostka D."/>
            <person name="Lara M."/>
            <person name="Martins A.L."/>
            <person name="Massingham T."/>
            <person name="Moltke I."/>
            <person name="Raney B.J."/>
            <person name="Rasmussen M.D."/>
            <person name="Robinson J."/>
            <person name="Stark A."/>
            <person name="Vilella A.J."/>
            <person name="Wen J."/>
            <person name="Xie X."/>
            <person name="Zody M.C."/>
            <person name="Baldwin J."/>
            <person name="Bloom T."/>
            <person name="Chin C.W."/>
            <person name="Heiman D."/>
            <person name="Nicol R."/>
            <person name="Nusbaum C."/>
            <person name="Young S."/>
            <person name="Wilkinson J."/>
            <person name="Worley K.C."/>
            <person name="Kovar C.L."/>
            <person name="Muzny D.M."/>
            <person name="Gibbs R.A."/>
            <person name="Cree A."/>
            <person name="Dihn H.H."/>
            <person name="Fowler G."/>
            <person name="Jhangiani S."/>
            <person name="Joshi V."/>
            <person name="Lee S."/>
            <person name="Lewis L.R."/>
            <person name="Nazareth L.V."/>
            <person name="Okwuonu G."/>
            <person name="Santibanez J."/>
            <person name="Warren W.C."/>
            <person name="Mardis E.R."/>
            <person name="Weinstock G.M."/>
            <person name="Wilson R.K."/>
            <person name="Delehaunty K."/>
            <person name="Dooling D."/>
            <person name="Fronik C."/>
            <person name="Fulton L."/>
            <person name="Fulton B."/>
            <person name="Graves T."/>
            <person name="Minx P."/>
            <person name="Sodergren E."/>
            <person name="Birney E."/>
            <person name="Margulies E.H."/>
            <person name="Herrero J."/>
            <person name="Green E.D."/>
            <person name="Haussler D."/>
            <person name="Siepel A."/>
            <person name="Goldman N."/>
            <person name="Pollard K.S."/>
            <person name="Pedersen J.S."/>
            <person name="Lander E.S."/>
            <person name="Kellis M."/>
        </authorList>
    </citation>
    <scope>NUCLEOTIDE SEQUENCE [LARGE SCALE GENOMIC DNA]</scope>
</reference>
<evidence type="ECO:0000256" key="10">
    <source>
        <dbReference type="SAM" id="MobiDB-lite"/>
    </source>
</evidence>
<evidence type="ECO:0000256" key="3">
    <source>
        <dbReference type="ARBA" id="ARBA00022679"/>
    </source>
</evidence>
<keyword evidence="8" id="KW-0460">Magnesium</keyword>
<keyword evidence="7" id="KW-0067">ATP-binding</keyword>
<feature type="region of interest" description="Disordered" evidence="10">
    <location>
        <begin position="478"/>
        <end position="499"/>
    </location>
</feature>
<name>G1NTB1_MYOLU</name>
<keyword evidence="6" id="KW-0547">Nucleotide-binding</keyword>
<evidence type="ECO:0000256" key="1">
    <source>
        <dbReference type="ARBA" id="ARBA00001946"/>
    </source>
</evidence>
<proteinExistence type="inferred from homology"/>
<dbReference type="GeneTree" id="ENSGT00390000005508"/>
<gene>
    <name evidence="11" type="primary">SELENOO</name>
</gene>
<dbReference type="EMBL" id="AAPE02059582">
    <property type="status" value="NOT_ANNOTATED_CDS"/>
    <property type="molecule type" value="Genomic_DNA"/>
</dbReference>
<dbReference type="Pfam" id="PF02696">
    <property type="entry name" value="SelO"/>
    <property type="match status" value="1"/>
</dbReference>
<comment type="similarity">
    <text evidence="2">Belongs to the SELO family.</text>
</comment>
<dbReference type="PANTHER" id="PTHR12153:SF15">
    <property type="entry name" value="PROTEIN ADENYLYLTRANSFERASE SELO, MITOCHONDRIAL"/>
    <property type="match status" value="1"/>
</dbReference>
<dbReference type="InParanoid" id="G1NTB1"/>
<dbReference type="OMA" id="LCVTXSS"/>
<dbReference type="GO" id="GO:0046872">
    <property type="term" value="F:metal ion binding"/>
    <property type="evidence" value="ECO:0007669"/>
    <property type="project" value="UniProtKB-KW"/>
</dbReference>
<evidence type="ECO:0000256" key="6">
    <source>
        <dbReference type="ARBA" id="ARBA00022741"/>
    </source>
</evidence>
<evidence type="ECO:0000256" key="7">
    <source>
        <dbReference type="ARBA" id="ARBA00022840"/>
    </source>
</evidence>
<evidence type="ECO:0000256" key="4">
    <source>
        <dbReference type="ARBA" id="ARBA00022695"/>
    </source>
</evidence>
<evidence type="ECO:0000313" key="12">
    <source>
        <dbReference type="Proteomes" id="UP000001074"/>
    </source>
</evidence>
<evidence type="ECO:0000256" key="9">
    <source>
        <dbReference type="ARBA" id="ARBA00031547"/>
    </source>
</evidence>
<reference evidence="11" key="2">
    <citation type="submission" date="2025-08" db="UniProtKB">
        <authorList>
            <consortium name="Ensembl"/>
        </authorList>
    </citation>
    <scope>IDENTIFICATION</scope>
</reference>
<evidence type="ECO:0000256" key="5">
    <source>
        <dbReference type="ARBA" id="ARBA00022723"/>
    </source>
</evidence>
<dbReference type="GO" id="GO:0005694">
    <property type="term" value="C:chromosome"/>
    <property type="evidence" value="ECO:0007669"/>
    <property type="project" value="Ensembl"/>
</dbReference>
<evidence type="ECO:0000256" key="8">
    <source>
        <dbReference type="ARBA" id="ARBA00022842"/>
    </source>
</evidence>
<protein>
    <recommendedName>
        <fullName evidence="9">Selenoprotein O</fullName>
    </recommendedName>
</protein>
<dbReference type="GO" id="GO:0005524">
    <property type="term" value="F:ATP binding"/>
    <property type="evidence" value="ECO:0007669"/>
    <property type="project" value="UniProtKB-KW"/>
</dbReference>
<dbReference type="eggNOG" id="KOG2542">
    <property type="taxonomic scope" value="Eukaryota"/>
</dbReference>
<dbReference type="GO" id="GO:0070733">
    <property type="term" value="F:AMPylase activity"/>
    <property type="evidence" value="ECO:0007669"/>
    <property type="project" value="Ensembl"/>
</dbReference>
<organism evidence="11 12">
    <name type="scientific">Myotis lucifugus</name>
    <name type="common">Little brown bat</name>
    <dbReference type="NCBI Taxonomy" id="59463"/>
    <lineage>
        <taxon>Eukaryota</taxon>
        <taxon>Metazoa</taxon>
        <taxon>Chordata</taxon>
        <taxon>Craniata</taxon>
        <taxon>Vertebrata</taxon>
        <taxon>Euteleostomi</taxon>
        <taxon>Mammalia</taxon>
        <taxon>Eutheria</taxon>
        <taxon>Laurasiatheria</taxon>
        <taxon>Chiroptera</taxon>
        <taxon>Yangochiroptera</taxon>
        <taxon>Vespertilionidae</taxon>
        <taxon>Myotis</taxon>
    </lineage>
</organism>
<keyword evidence="4" id="KW-0548">Nucleotidyltransferase</keyword>
<keyword evidence="12" id="KW-1185">Reference proteome</keyword>